<evidence type="ECO:0000313" key="2">
    <source>
        <dbReference type="Proteomes" id="UP000008743"/>
    </source>
</evidence>
<gene>
    <name evidence="1" type="ORF">CAOG_001204</name>
</gene>
<accession>A0A0D2WIR4</accession>
<sequence>MQFRREREVGFGNSGLLGIVFQLLACAMRYTHCYTTTGTHGARHGARGQSRTVPKRRNCFKGGFCRIHQGAGYGCFLKCEAACVLRYATLTCIDIGLPAFCMYIVTWAESTQSLAFQLFKRNAEGTIRTLHEKNKTMSTQLLQLQESGTVQSQEMFRKVCALRYERKRKFEHADQHPFSSNALFVWVFFCLKEMATSTGIVDGRA</sequence>
<evidence type="ECO:0000313" key="1">
    <source>
        <dbReference type="EMBL" id="KJE89780.1"/>
    </source>
</evidence>
<reference evidence="2" key="1">
    <citation type="submission" date="2011-02" db="EMBL/GenBank/DDBJ databases">
        <title>The Genome Sequence of Capsaspora owczarzaki ATCC 30864.</title>
        <authorList>
            <person name="Russ C."/>
            <person name="Cuomo C."/>
            <person name="Burger G."/>
            <person name="Gray M.W."/>
            <person name="Holland P.W.H."/>
            <person name="King N."/>
            <person name="Lang F.B.F."/>
            <person name="Roger A.J."/>
            <person name="Ruiz-Trillo I."/>
            <person name="Young S.K."/>
            <person name="Zeng Q."/>
            <person name="Gargeya S."/>
            <person name="Alvarado L."/>
            <person name="Berlin A."/>
            <person name="Chapman S.B."/>
            <person name="Chen Z."/>
            <person name="Freedman E."/>
            <person name="Gellesch M."/>
            <person name="Goldberg J."/>
            <person name="Griggs A."/>
            <person name="Gujja S."/>
            <person name="Heilman E."/>
            <person name="Heiman D."/>
            <person name="Howarth C."/>
            <person name="Mehta T."/>
            <person name="Neiman D."/>
            <person name="Pearson M."/>
            <person name="Roberts A."/>
            <person name="Saif S."/>
            <person name="Shea T."/>
            <person name="Shenoy N."/>
            <person name="Sisk P."/>
            <person name="Stolte C."/>
            <person name="Sykes S."/>
            <person name="White J."/>
            <person name="Yandava C."/>
            <person name="Haas B."/>
            <person name="Nusbaum C."/>
            <person name="Birren B."/>
        </authorList>
    </citation>
    <scope>NUCLEOTIDE SEQUENCE</scope>
    <source>
        <strain evidence="2">ATCC 30864</strain>
    </source>
</reference>
<keyword evidence="2" id="KW-1185">Reference proteome</keyword>
<name>A0A0D2WIR4_CAPO3</name>
<dbReference type="EMBL" id="KE346361">
    <property type="protein sequence ID" value="KJE89780.1"/>
    <property type="molecule type" value="Genomic_DNA"/>
</dbReference>
<dbReference type="AlphaFoldDB" id="A0A0D2WIR4"/>
<organism evidence="1 2">
    <name type="scientific">Capsaspora owczarzaki (strain ATCC 30864)</name>
    <dbReference type="NCBI Taxonomy" id="595528"/>
    <lineage>
        <taxon>Eukaryota</taxon>
        <taxon>Filasterea</taxon>
        <taxon>Capsaspora</taxon>
    </lineage>
</organism>
<protein>
    <submittedName>
        <fullName evidence="1">Uncharacterized protein</fullName>
    </submittedName>
</protein>
<dbReference type="Proteomes" id="UP000008743">
    <property type="component" value="Unassembled WGS sequence"/>
</dbReference>
<proteinExistence type="predicted"/>